<dbReference type="EMBL" id="JAGMVJ010000004">
    <property type="protein sequence ID" value="KAH7091284.1"/>
    <property type="molecule type" value="Genomic_DNA"/>
</dbReference>
<gene>
    <name evidence="2" type="ORF">FB567DRAFT_589180</name>
</gene>
<dbReference type="Proteomes" id="UP000813461">
    <property type="component" value="Unassembled WGS sequence"/>
</dbReference>
<dbReference type="OrthoDB" id="3800935at2759"/>
<name>A0A8K0RE00_9PLEO</name>
<evidence type="ECO:0000313" key="2">
    <source>
        <dbReference type="EMBL" id="KAH7091284.1"/>
    </source>
</evidence>
<comment type="caution">
    <text evidence="2">The sequence shown here is derived from an EMBL/GenBank/DDBJ whole genome shotgun (WGS) entry which is preliminary data.</text>
</comment>
<sequence length="355" mass="38676">MASITYVLPAAFTVNPPDLAFLTSEQITQQVSISFPCLVHAPASTAYPSWCICQPQSRSSDLKMYTPNLIFGVSTLLSSSLDTSSPSVYPDVFAAAKVTKIEVITETQAMAYSEGVHLENYVFSGDRDDPLRQAKSPMSEAKSMTSTISSPTSFEAPDLTSYIVSSMTESSRPANKDSGTDEDHIYKLLCGTDNVQEADNSGEPEHQNDAEHLHIPTSDTDNIALPDINNVLGQSRRHQIQSHRNAAPKGKPFWTHFFVAALPQSPLSKAKSTPEHIRDLDDSDSEAIIPTNEYGKECITCPKNQDLVCINDTHYGHCDEGCVDPRRLRAGTKCVGGRIFGVKAFGEDPSTKTIG</sequence>
<keyword evidence="3" id="KW-1185">Reference proteome</keyword>
<proteinExistence type="predicted"/>
<accession>A0A8K0RE00</accession>
<organism evidence="2 3">
    <name type="scientific">Paraphoma chrysanthemicola</name>
    <dbReference type="NCBI Taxonomy" id="798071"/>
    <lineage>
        <taxon>Eukaryota</taxon>
        <taxon>Fungi</taxon>
        <taxon>Dikarya</taxon>
        <taxon>Ascomycota</taxon>
        <taxon>Pezizomycotina</taxon>
        <taxon>Dothideomycetes</taxon>
        <taxon>Pleosporomycetidae</taxon>
        <taxon>Pleosporales</taxon>
        <taxon>Pleosporineae</taxon>
        <taxon>Phaeosphaeriaceae</taxon>
        <taxon>Paraphoma</taxon>
    </lineage>
</organism>
<feature type="region of interest" description="Disordered" evidence="1">
    <location>
        <begin position="131"/>
        <end position="151"/>
    </location>
</feature>
<reference evidence="2" key="1">
    <citation type="journal article" date="2021" name="Nat. Commun.">
        <title>Genetic determinants of endophytism in the Arabidopsis root mycobiome.</title>
        <authorList>
            <person name="Mesny F."/>
            <person name="Miyauchi S."/>
            <person name="Thiergart T."/>
            <person name="Pickel B."/>
            <person name="Atanasova L."/>
            <person name="Karlsson M."/>
            <person name="Huettel B."/>
            <person name="Barry K.W."/>
            <person name="Haridas S."/>
            <person name="Chen C."/>
            <person name="Bauer D."/>
            <person name="Andreopoulos W."/>
            <person name="Pangilinan J."/>
            <person name="LaButti K."/>
            <person name="Riley R."/>
            <person name="Lipzen A."/>
            <person name="Clum A."/>
            <person name="Drula E."/>
            <person name="Henrissat B."/>
            <person name="Kohler A."/>
            <person name="Grigoriev I.V."/>
            <person name="Martin F.M."/>
            <person name="Hacquard S."/>
        </authorList>
    </citation>
    <scope>NUCLEOTIDE SEQUENCE</scope>
    <source>
        <strain evidence="2">MPI-SDFR-AT-0120</strain>
    </source>
</reference>
<protein>
    <submittedName>
        <fullName evidence="2">Uncharacterized protein</fullName>
    </submittedName>
</protein>
<evidence type="ECO:0000313" key="3">
    <source>
        <dbReference type="Proteomes" id="UP000813461"/>
    </source>
</evidence>
<dbReference type="AlphaFoldDB" id="A0A8K0RE00"/>
<evidence type="ECO:0000256" key="1">
    <source>
        <dbReference type="SAM" id="MobiDB-lite"/>
    </source>
</evidence>
<feature type="compositionally biased region" description="Polar residues" evidence="1">
    <location>
        <begin position="142"/>
        <end position="151"/>
    </location>
</feature>